<evidence type="ECO:0000259" key="1">
    <source>
        <dbReference type="SMART" id="SM00881"/>
    </source>
</evidence>
<protein>
    <submittedName>
        <fullName evidence="2">CoA-binding protein</fullName>
    </submittedName>
</protein>
<dbReference type="PANTHER" id="PTHR33303:SF2">
    <property type="entry name" value="COA-BINDING DOMAIN-CONTAINING PROTEIN"/>
    <property type="match status" value="1"/>
</dbReference>
<sequence>MFQQPSDREIRDRLKQIRRIAVVGLSPNPTRPSYRVSSRMQRWGFEIVPVRPAVTSVLDSPAFGSLAEVPGQIDLVNVFRNASELDVIVDDCIALNLPALWIQQGIINESAAARAQAAGIWVVMDRCLMVEYNRLCL</sequence>
<dbReference type="PANTHER" id="PTHR33303">
    <property type="entry name" value="CYTOPLASMIC PROTEIN-RELATED"/>
    <property type="match status" value="1"/>
</dbReference>
<evidence type="ECO:0000313" key="2">
    <source>
        <dbReference type="EMBL" id="MDK2122858.1"/>
    </source>
</evidence>
<dbReference type="InterPro" id="IPR003781">
    <property type="entry name" value="CoA-bd"/>
</dbReference>
<organism evidence="2 3">
    <name type="scientific">Parachitinimonas caeni</name>
    <dbReference type="NCBI Taxonomy" id="3031301"/>
    <lineage>
        <taxon>Bacteria</taxon>
        <taxon>Pseudomonadati</taxon>
        <taxon>Pseudomonadota</taxon>
        <taxon>Betaproteobacteria</taxon>
        <taxon>Neisseriales</taxon>
        <taxon>Chitinibacteraceae</taxon>
        <taxon>Parachitinimonas</taxon>
    </lineage>
</organism>
<dbReference type="SMART" id="SM00881">
    <property type="entry name" value="CoA_binding"/>
    <property type="match status" value="1"/>
</dbReference>
<dbReference type="SUPFAM" id="SSF51735">
    <property type="entry name" value="NAD(P)-binding Rossmann-fold domains"/>
    <property type="match status" value="1"/>
</dbReference>
<dbReference type="EMBL" id="JARRAF010000002">
    <property type="protein sequence ID" value="MDK2122858.1"/>
    <property type="molecule type" value="Genomic_DNA"/>
</dbReference>
<dbReference type="Proteomes" id="UP001172778">
    <property type="component" value="Unassembled WGS sequence"/>
</dbReference>
<dbReference type="Pfam" id="PF13380">
    <property type="entry name" value="CoA_binding_2"/>
    <property type="match status" value="1"/>
</dbReference>
<feature type="domain" description="CoA-binding" evidence="1">
    <location>
        <begin position="14"/>
        <end position="106"/>
    </location>
</feature>
<dbReference type="RefSeq" id="WP_284099145.1">
    <property type="nucleotide sequence ID" value="NZ_JARRAF010000002.1"/>
</dbReference>
<proteinExistence type="predicted"/>
<dbReference type="Gene3D" id="3.40.50.720">
    <property type="entry name" value="NAD(P)-binding Rossmann-like Domain"/>
    <property type="match status" value="1"/>
</dbReference>
<dbReference type="InterPro" id="IPR036291">
    <property type="entry name" value="NAD(P)-bd_dom_sf"/>
</dbReference>
<evidence type="ECO:0000313" key="3">
    <source>
        <dbReference type="Proteomes" id="UP001172778"/>
    </source>
</evidence>
<keyword evidence="3" id="KW-1185">Reference proteome</keyword>
<gene>
    <name evidence="2" type="ORF">PZA18_02205</name>
</gene>
<comment type="caution">
    <text evidence="2">The sequence shown here is derived from an EMBL/GenBank/DDBJ whole genome shotgun (WGS) entry which is preliminary data.</text>
</comment>
<reference evidence="2" key="1">
    <citation type="submission" date="2023-03" db="EMBL/GenBank/DDBJ databases">
        <title>Chitinimonas shenzhenensis gen. nov., sp. nov., a novel member of family Burkholderiaceae isolated from activated sludge collected in Shen Zhen, China.</title>
        <authorList>
            <person name="Wang X."/>
        </authorList>
    </citation>
    <scope>NUCLEOTIDE SEQUENCE</scope>
    <source>
        <strain evidence="2">DQS-5</strain>
    </source>
</reference>
<name>A0ABT7DUT8_9NEIS</name>
<accession>A0ABT7DUT8</accession>